<name>A0A2N0QKM9_9GLOM</name>
<feature type="non-terminal residue" evidence="1">
    <location>
        <position position="99"/>
    </location>
</feature>
<dbReference type="Proteomes" id="UP000232688">
    <property type="component" value="Unassembled WGS sequence"/>
</dbReference>
<evidence type="ECO:0000313" key="1">
    <source>
        <dbReference type="EMBL" id="PKC51604.1"/>
    </source>
</evidence>
<gene>
    <name evidence="1" type="ORF">RhiirA1_483368</name>
</gene>
<sequence>MSMFANFDFNKQTVVVPDSKRPGQTGVYRNSFMPENLIEKPCPEVSTVFDSFQYAVSRHAKKPCLGYRPFDDKTGNYGDYVWETYEKVLERFTNFGSGL</sequence>
<evidence type="ECO:0000313" key="2">
    <source>
        <dbReference type="Proteomes" id="UP000232688"/>
    </source>
</evidence>
<dbReference type="EMBL" id="LLXH01007323">
    <property type="protein sequence ID" value="PKC51604.1"/>
    <property type="molecule type" value="Genomic_DNA"/>
</dbReference>
<comment type="caution">
    <text evidence="1">The sequence shown here is derived from an EMBL/GenBank/DDBJ whole genome shotgun (WGS) entry which is preliminary data.</text>
</comment>
<organism evidence="1 2">
    <name type="scientific">Rhizophagus irregularis</name>
    <dbReference type="NCBI Taxonomy" id="588596"/>
    <lineage>
        <taxon>Eukaryota</taxon>
        <taxon>Fungi</taxon>
        <taxon>Fungi incertae sedis</taxon>
        <taxon>Mucoromycota</taxon>
        <taxon>Glomeromycotina</taxon>
        <taxon>Glomeromycetes</taxon>
        <taxon>Glomerales</taxon>
        <taxon>Glomeraceae</taxon>
        <taxon>Rhizophagus</taxon>
    </lineage>
</organism>
<accession>A0A2N0QKM9</accession>
<protein>
    <submittedName>
        <fullName evidence="1">Uncharacterized protein</fullName>
    </submittedName>
</protein>
<proteinExistence type="predicted"/>
<dbReference type="VEuPathDB" id="FungiDB:RhiirA1_483368"/>
<reference evidence="1 2" key="1">
    <citation type="submission" date="2017-10" db="EMBL/GenBank/DDBJ databases">
        <title>Extensive intraspecific genome diversity in a model arbuscular mycorrhizal fungus.</title>
        <authorList>
            <person name="Chen E.C.H."/>
            <person name="Morin E."/>
            <person name="Baudet D."/>
            <person name="Noel J."/>
            <person name="Ndikumana S."/>
            <person name="Charron P."/>
            <person name="St-Onge C."/>
            <person name="Giorgi J."/>
            <person name="Grigoriev I.V."/>
            <person name="Roux C."/>
            <person name="Martin F.M."/>
            <person name="Corradi N."/>
        </authorList>
    </citation>
    <scope>NUCLEOTIDE SEQUENCE [LARGE SCALE GENOMIC DNA]</scope>
    <source>
        <strain evidence="1 2">A1</strain>
    </source>
</reference>
<dbReference type="VEuPathDB" id="FungiDB:FUN_003346"/>
<reference evidence="1 2" key="2">
    <citation type="submission" date="2017-10" db="EMBL/GenBank/DDBJ databases">
        <title>Genome analyses suggest a sexual origin of heterokaryosis in a supposedly ancient asexual fungus.</title>
        <authorList>
            <person name="Corradi N."/>
            <person name="Sedzielewska K."/>
            <person name="Noel J."/>
            <person name="Charron P."/>
            <person name="Farinelli L."/>
            <person name="Marton T."/>
            <person name="Kruger M."/>
            <person name="Pelin A."/>
            <person name="Brachmann A."/>
            <person name="Corradi N."/>
        </authorList>
    </citation>
    <scope>NUCLEOTIDE SEQUENCE [LARGE SCALE GENOMIC DNA]</scope>
    <source>
        <strain evidence="1 2">A1</strain>
    </source>
</reference>
<dbReference type="AlphaFoldDB" id="A0A2N0QKM9"/>